<dbReference type="OrthoDB" id="1928087at2759"/>
<evidence type="ECO:0000256" key="1">
    <source>
        <dbReference type="SAM" id="MobiDB-lite"/>
    </source>
</evidence>
<dbReference type="AlphaFoldDB" id="A0A2P5ABS9"/>
<dbReference type="Proteomes" id="UP000237105">
    <property type="component" value="Unassembled WGS sequence"/>
</dbReference>
<feature type="region of interest" description="Disordered" evidence="1">
    <location>
        <begin position="85"/>
        <end position="104"/>
    </location>
</feature>
<reference evidence="3" key="1">
    <citation type="submission" date="2016-06" db="EMBL/GenBank/DDBJ databases">
        <title>Parallel loss of symbiosis genes in relatives of nitrogen-fixing non-legume Parasponia.</title>
        <authorList>
            <person name="Van Velzen R."/>
            <person name="Holmer R."/>
            <person name="Bu F."/>
            <person name="Rutten L."/>
            <person name="Van Zeijl A."/>
            <person name="Liu W."/>
            <person name="Santuari L."/>
            <person name="Cao Q."/>
            <person name="Sharma T."/>
            <person name="Shen D."/>
            <person name="Roswanjaya Y."/>
            <person name="Wardhani T."/>
            <person name="Kalhor M.S."/>
            <person name="Jansen J."/>
            <person name="Van den Hoogen J."/>
            <person name="Gungor B."/>
            <person name="Hartog M."/>
            <person name="Hontelez J."/>
            <person name="Verver J."/>
            <person name="Yang W.-C."/>
            <person name="Schijlen E."/>
            <person name="Repin R."/>
            <person name="Schilthuizen M."/>
            <person name="Schranz E."/>
            <person name="Heidstra R."/>
            <person name="Miyata K."/>
            <person name="Fedorova E."/>
            <person name="Kohlen W."/>
            <person name="Bisseling T."/>
            <person name="Smit S."/>
            <person name="Geurts R."/>
        </authorList>
    </citation>
    <scope>NUCLEOTIDE SEQUENCE [LARGE SCALE GENOMIC DNA]</scope>
    <source>
        <strain evidence="3">cv. WU1-14</strain>
    </source>
</reference>
<organism evidence="2 3">
    <name type="scientific">Parasponia andersonii</name>
    <name type="common">Sponia andersonii</name>
    <dbReference type="NCBI Taxonomy" id="3476"/>
    <lineage>
        <taxon>Eukaryota</taxon>
        <taxon>Viridiplantae</taxon>
        <taxon>Streptophyta</taxon>
        <taxon>Embryophyta</taxon>
        <taxon>Tracheophyta</taxon>
        <taxon>Spermatophyta</taxon>
        <taxon>Magnoliopsida</taxon>
        <taxon>eudicotyledons</taxon>
        <taxon>Gunneridae</taxon>
        <taxon>Pentapetalae</taxon>
        <taxon>rosids</taxon>
        <taxon>fabids</taxon>
        <taxon>Rosales</taxon>
        <taxon>Cannabaceae</taxon>
        <taxon>Parasponia</taxon>
    </lineage>
</organism>
<proteinExistence type="predicted"/>
<name>A0A2P5ABS9_PARAD</name>
<feature type="region of interest" description="Disordered" evidence="1">
    <location>
        <begin position="1"/>
        <end position="22"/>
    </location>
</feature>
<accession>A0A2P5ABS9</accession>
<evidence type="ECO:0000313" key="3">
    <source>
        <dbReference type="Proteomes" id="UP000237105"/>
    </source>
</evidence>
<gene>
    <name evidence="2" type="ORF">PanWU01x14_348350</name>
</gene>
<evidence type="ECO:0000313" key="2">
    <source>
        <dbReference type="EMBL" id="PON33971.1"/>
    </source>
</evidence>
<keyword evidence="3" id="KW-1185">Reference proteome</keyword>
<protein>
    <submittedName>
        <fullName evidence="2">Uncharacterized protein</fullName>
    </submittedName>
</protein>
<sequence length="157" mass="17250">MENSPAAPDPVRIEAIGGGENQAAVAQKRSQNSRPMMIEKNTIHHPRTTYMEAVHSEREGSHPRLSGPAWSSEICEIARAREQLENPASAVQDTRTTGEKPLQQFGAVCGKRIERGKESEELANAPSPNTKAIRRLMAPSRMTTRKYCTTVLVASQS</sequence>
<dbReference type="EMBL" id="JXTB01000689">
    <property type="protein sequence ID" value="PON33971.1"/>
    <property type="molecule type" value="Genomic_DNA"/>
</dbReference>
<comment type="caution">
    <text evidence="2">The sequence shown here is derived from an EMBL/GenBank/DDBJ whole genome shotgun (WGS) entry which is preliminary data.</text>
</comment>